<accession>A0A561SE68</accession>
<gene>
    <name evidence="2" type="ORF">FHX73_16315</name>
</gene>
<evidence type="ECO:0000313" key="3">
    <source>
        <dbReference type="Proteomes" id="UP000317940"/>
    </source>
</evidence>
<dbReference type="RefSeq" id="WP_145911129.1">
    <property type="nucleotide sequence ID" value="NZ_BAAAMZ010000005.1"/>
</dbReference>
<dbReference type="AlphaFoldDB" id="A0A561SE68"/>
<dbReference type="Proteomes" id="UP000317940">
    <property type="component" value="Unassembled WGS sequence"/>
</dbReference>
<name>A0A561SE68_9ACTN</name>
<dbReference type="Gene3D" id="3.90.550.10">
    <property type="entry name" value="Spore Coat Polysaccharide Biosynthesis Protein SpsA, Chain A"/>
    <property type="match status" value="1"/>
</dbReference>
<dbReference type="GO" id="GO:0016740">
    <property type="term" value="F:transferase activity"/>
    <property type="evidence" value="ECO:0007669"/>
    <property type="project" value="UniProtKB-KW"/>
</dbReference>
<organism evidence="2 3">
    <name type="scientific">Kitasatospora viridis</name>
    <dbReference type="NCBI Taxonomy" id="281105"/>
    <lineage>
        <taxon>Bacteria</taxon>
        <taxon>Bacillati</taxon>
        <taxon>Actinomycetota</taxon>
        <taxon>Actinomycetes</taxon>
        <taxon>Kitasatosporales</taxon>
        <taxon>Streptomycetaceae</taxon>
        <taxon>Kitasatospora</taxon>
    </lineage>
</organism>
<comment type="caution">
    <text evidence="2">The sequence shown here is derived from an EMBL/GenBank/DDBJ whole genome shotgun (WGS) entry which is preliminary data.</text>
</comment>
<feature type="domain" description="Nucleotidyl transferase" evidence="1">
    <location>
        <begin position="2"/>
        <end position="230"/>
    </location>
</feature>
<dbReference type="InterPro" id="IPR029044">
    <property type="entry name" value="Nucleotide-diphossugar_trans"/>
</dbReference>
<dbReference type="Pfam" id="PF00483">
    <property type="entry name" value="NTP_transferase"/>
    <property type="match status" value="1"/>
</dbReference>
<dbReference type="OrthoDB" id="9801810at2"/>
<dbReference type="InterPro" id="IPR050486">
    <property type="entry name" value="Mannose-1P_guanyltransferase"/>
</dbReference>
<dbReference type="CDD" id="cd04181">
    <property type="entry name" value="NTP_transferase"/>
    <property type="match status" value="1"/>
</dbReference>
<protein>
    <submittedName>
        <fullName evidence="2">Nucleotidyltransferase-like protein</fullName>
    </submittedName>
</protein>
<reference evidence="2 3" key="1">
    <citation type="submission" date="2019-06" db="EMBL/GenBank/DDBJ databases">
        <title>Sequencing the genomes of 1000 actinobacteria strains.</title>
        <authorList>
            <person name="Klenk H.-P."/>
        </authorList>
    </citation>
    <scope>NUCLEOTIDE SEQUENCE [LARGE SCALE GENOMIC DNA]</scope>
    <source>
        <strain evidence="2 3">DSM 44826</strain>
    </source>
</reference>
<proteinExistence type="predicted"/>
<keyword evidence="2" id="KW-0808">Transferase</keyword>
<dbReference type="InterPro" id="IPR005835">
    <property type="entry name" value="NTP_transferase_dom"/>
</dbReference>
<sequence>MKAVVMAGGVGSRLRPITDDIPKPLVPIDGTPVMGHVLELMRHHGVTDAVVTVRYRADQIIDHFGDGDGVGVKLTYLREREQPLGTAGAVYAARHLLDTDEPFLVISSDALTDIDLTRLARFHATHPGIATLCLTEVEDPTGLGVVELAPDGEIRRFVEKPAPGTAPSNTANTGIYLMDPRILRWITPHGACDWATDVFPRLMTARQPLYGCTPGGYWRDIGTHQQLAMARGDAVRGTWRPPVR</sequence>
<dbReference type="EMBL" id="VIWT01000006">
    <property type="protein sequence ID" value="TWF73164.1"/>
    <property type="molecule type" value="Genomic_DNA"/>
</dbReference>
<keyword evidence="3" id="KW-1185">Reference proteome</keyword>
<evidence type="ECO:0000313" key="2">
    <source>
        <dbReference type="EMBL" id="TWF73164.1"/>
    </source>
</evidence>
<evidence type="ECO:0000259" key="1">
    <source>
        <dbReference type="Pfam" id="PF00483"/>
    </source>
</evidence>
<dbReference type="PANTHER" id="PTHR22572">
    <property type="entry name" value="SUGAR-1-PHOSPHATE GUANYL TRANSFERASE"/>
    <property type="match status" value="1"/>
</dbReference>
<dbReference type="SUPFAM" id="SSF53448">
    <property type="entry name" value="Nucleotide-diphospho-sugar transferases"/>
    <property type="match status" value="1"/>
</dbReference>